<dbReference type="Proteomes" id="UP000265768">
    <property type="component" value="Unassembled WGS sequence"/>
</dbReference>
<evidence type="ECO:0000313" key="5">
    <source>
        <dbReference type="Proteomes" id="UP000265768"/>
    </source>
</evidence>
<dbReference type="GO" id="GO:0005524">
    <property type="term" value="F:ATP binding"/>
    <property type="evidence" value="ECO:0007669"/>
    <property type="project" value="UniProtKB-KW"/>
</dbReference>
<name>A0A3A4BGJ1_9ACTN</name>
<keyword evidence="1" id="KW-0723">Serine/threonine-protein kinase</keyword>
<keyword evidence="5" id="KW-1185">Reference proteome</keyword>
<organism evidence="4 5">
    <name type="scientific">Bailinhaonella thermotolerans</name>
    <dbReference type="NCBI Taxonomy" id="1070861"/>
    <lineage>
        <taxon>Bacteria</taxon>
        <taxon>Bacillati</taxon>
        <taxon>Actinomycetota</taxon>
        <taxon>Actinomycetes</taxon>
        <taxon>Streptosporangiales</taxon>
        <taxon>Streptosporangiaceae</taxon>
        <taxon>Bailinhaonella</taxon>
    </lineage>
</organism>
<keyword evidence="4" id="KW-0067">ATP-binding</keyword>
<dbReference type="Gene3D" id="3.30.565.10">
    <property type="entry name" value="Histidine kinase-like ATPase, C-terminal domain"/>
    <property type="match status" value="1"/>
</dbReference>
<dbReference type="GO" id="GO:0004674">
    <property type="term" value="F:protein serine/threonine kinase activity"/>
    <property type="evidence" value="ECO:0007669"/>
    <property type="project" value="UniProtKB-KW"/>
</dbReference>
<dbReference type="AlphaFoldDB" id="A0A3A4BGJ1"/>
<evidence type="ECO:0000259" key="3">
    <source>
        <dbReference type="Pfam" id="PF13581"/>
    </source>
</evidence>
<sequence length="136" mass="14427">MGVTSLLDSADPGHTVRHPIGGDLAAHRQQVREFLAPLDLGGQASEDFVLAVDEAIVNVLEHAGGRGTLILTRGGGEVSAQVCDRSGRLIPDDAGLEPPSPGAPRGYGLYLIRQFCDDVRITRLVDGTCVQMTLRL</sequence>
<gene>
    <name evidence="4" type="ORF">D5H75_22895</name>
</gene>
<evidence type="ECO:0000313" key="4">
    <source>
        <dbReference type="EMBL" id="RJL30422.1"/>
    </source>
</evidence>
<dbReference type="InterPro" id="IPR050267">
    <property type="entry name" value="Anti-sigma-factor_SerPK"/>
</dbReference>
<feature type="domain" description="Histidine kinase/HSP90-like ATPase" evidence="3">
    <location>
        <begin position="24"/>
        <end position="133"/>
    </location>
</feature>
<feature type="region of interest" description="Disordered" evidence="2">
    <location>
        <begin position="1"/>
        <end position="20"/>
    </location>
</feature>
<dbReference type="CDD" id="cd16936">
    <property type="entry name" value="HATPase_RsbW-like"/>
    <property type="match status" value="1"/>
</dbReference>
<dbReference type="InterPro" id="IPR003594">
    <property type="entry name" value="HATPase_dom"/>
</dbReference>
<keyword evidence="1" id="KW-0418">Kinase</keyword>
<dbReference type="RefSeq" id="WP_119928570.1">
    <property type="nucleotide sequence ID" value="NZ_QZEY01000009.1"/>
</dbReference>
<keyword evidence="1" id="KW-0808">Transferase</keyword>
<reference evidence="4 5" key="1">
    <citation type="submission" date="2018-09" db="EMBL/GenBank/DDBJ databases">
        <title>YIM 75507 draft genome.</title>
        <authorList>
            <person name="Tang S."/>
            <person name="Feng Y."/>
        </authorList>
    </citation>
    <scope>NUCLEOTIDE SEQUENCE [LARGE SCALE GENOMIC DNA]</scope>
    <source>
        <strain evidence="4 5">YIM 75507</strain>
    </source>
</reference>
<evidence type="ECO:0000256" key="2">
    <source>
        <dbReference type="SAM" id="MobiDB-lite"/>
    </source>
</evidence>
<protein>
    <submittedName>
        <fullName evidence="4">ATP-binding protein</fullName>
    </submittedName>
</protein>
<dbReference type="SUPFAM" id="SSF55874">
    <property type="entry name" value="ATPase domain of HSP90 chaperone/DNA topoisomerase II/histidine kinase"/>
    <property type="match status" value="1"/>
</dbReference>
<dbReference type="OrthoDB" id="3748385at2"/>
<dbReference type="EMBL" id="QZEY01000009">
    <property type="protein sequence ID" value="RJL30422.1"/>
    <property type="molecule type" value="Genomic_DNA"/>
</dbReference>
<proteinExistence type="predicted"/>
<evidence type="ECO:0000256" key="1">
    <source>
        <dbReference type="ARBA" id="ARBA00022527"/>
    </source>
</evidence>
<dbReference type="PANTHER" id="PTHR35526:SF3">
    <property type="entry name" value="ANTI-SIGMA-F FACTOR RSBW"/>
    <property type="match status" value="1"/>
</dbReference>
<comment type="caution">
    <text evidence="4">The sequence shown here is derived from an EMBL/GenBank/DDBJ whole genome shotgun (WGS) entry which is preliminary data.</text>
</comment>
<dbReference type="InterPro" id="IPR036890">
    <property type="entry name" value="HATPase_C_sf"/>
</dbReference>
<dbReference type="PANTHER" id="PTHR35526">
    <property type="entry name" value="ANTI-SIGMA-F FACTOR RSBW-RELATED"/>
    <property type="match status" value="1"/>
</dbReference>
<dbReference type="Pfam" id="PF13581">
    <property type="entry name" value="HATPase_c_2"/>
    <property type="match status" value="1"/>
</dbReference>
<accession>A0A3A4BGJ1</accession>
<keyword evidence="4" id="KW-0547">Nucleotide-binding</keyword>